<evidence type="ECO:0000313" key="7">
    <source>
        <dbReference type="EMBL" id="RMS61803.1"/>
    </source>
</evidence>
<protein>
    <submittedName>
        <fullName evidence="5">Uncharacterized protein</fullName>
    </submittedName>
</protein>
<accession>A0A1S1BY82</accession>
<evidence type="ECO:0000313" key="9">
    <source>
        <dbReference type="Proteomes" id="UP000045039"/>
    </source>
</evidence>
<dbReference type="EMBL" id="NSNE01000003">
    <property type="protein sequence ID" value="RPM19995.1"/>
    <property type="molecule type" value="Genomic_DNA"/>
</dbReference>
<accession>A0A0C7D6Z0</accession>
<dbReference type="Proteomes" id="UP000644192">
    <property type="component" value="Unassembled WGS sequence"/>
</dbReference>
<evidence type="ECO:0000313" key="5">
    <source>
        <dbReference type="EMBL" id="OTI66197.1"/>
    </source>
</evidence>
<dbReference type="EMBL" id="WOAD01000020">
    <property type="protein sequence ID" value="MUI37503.1"/>
    <property type="molecule type" value="Genomic_DNA"/>
</dbReference>
<evidence type="ECO:0000313" key="11">
    <source>
        <dbReference type="Proteomes" id="UP000253594"/>
    </source>
</evidence>
<evidence type="ECO:0000313" key="14">
    <source>
        <dbReference type="Proteomes" id="UP000433532"/>
    </source>
</evidence>
<organism evidence="5 10">
    <name type="scientific">Pseudomonas aeruginosa</name>
    <dbReference type="NCBI Taxonomy" id="287"/>
    <lineage>
        <taxon>Bacteria</taxon>
        <taxon>Pseudomonadati</taxon>
        <taxon>Pseudomonadota</taxon>
        <taxon>Gammaproteobacteria</taxon>
        <taxon>Pseudomonadales</taxon>
        <taxon>Pseudomonadaceae</taxon>
        <taxon>Pseudomonas</taxon>
    </lineage>
</organism>
<feature type="region of interest" description="Disordered" evidence="1">
    <location>
        <begin position="58"/>
        <end position="81"/>
    </location>
</feature>
<dbReference type="EMBL" id="RBSQ01000260">
    <property type="protein sequence ID" value="RMS61803.1"/>
    <property type="molecule type" value="Genomic_DNA"/>
</dbReference>
<sequence>MLRRSARMGRADGGTKMKALVIGVVLVFLGGCASHVSPGGKAIESPIKEYFGQDPIERRAFGESENGAEAEDSPLRFRLTP</sequence>
<reference evidence="8 13" key="5">
    <citation type="submission" date="2017-08" db="EMBL/GenBank/DDBJ databases">
        <authorList>
            <person name="Feschi L."/>
            <person name="Jeukens J."/>
            <person name="Emond-Rheault J.-G."/>
            <person name="Kukavica-Ibrulj I."/>
            <person name="Boyle B."/>
            <person name="Levesque R.C."/>
        </authorList>
    </citation>
    <scope>NUCLEOTIDE SEQUENCE [LARGE SCALE GENOMIC DNA]</scope>
    <source>
        <strain evidence="8 13">PA-W36</strain>
    </source>
</reference>
<evidence type="ECO:0000313" key="13">
    <source>
        <dbReference type="Proteomes" id="UP000284767"/>
    </source>
</evidence>
<dbReference type="AlphaFoldDB" id="A0A0C7D6Z0"/>
<reference evidence="2" key="2">
    <citation type="submission" date="2015-06" db="EMBL/GenBank/DDBJ databases">
        <authorList>
            <person name="Radhakrishnan R."/>
            <person name="Underwood A."/>
            <person name="Al-Shahib A."/>
        </authorList>
    </citation>
    <scope>NUCLEOTIDE SEQUENCE</scope>
    <source>
        <strain evidence="2">P19_London_7_VIM_2_05_10</strain>
    </source>
</reference>
<evidence type="ECO:0000256" key="1">
    <source>
        <dbReference type="SAM" id="MobiDB-lite"/>
    </source>
</evidence>
<dbReference type="Proteomes" id="UP000194857">
    <property type="component" value="Unassembled WGS sequence"/>
</dbReference>
<reference evidence="8 13" key="8">
    <citation type="submission" date="2019-01" db="EMBL/GenBank/DDBJ databases">
        <title>The Pseudomonas aeruginosa pan-genome provides new insights on its population structure, horizontal gene transfer and pathogenicity.</title>
        <authorList>
            <person name="Freschi L."/>
            <person name="Vincent A.T."/>
            <person name="Jeukens J."/>
            <person name="Emond-Rheault J.-G."/>
            <person name="Kukavica-Ibrulj I."/>
            <person name="Dupont M.-J."/>
            <person name="Charette S.J."/>
            <person name="Boyle B."/>
            <person name="Levesque R.C."/>
        </authorList>
    </citation>
    <scope>NUCLEOTIDE SEQUENCE [LARGE SCALE GENOMIC DNA]</scope>
    <source>
        <strain evidence="8 13">PA-W36</strain>
    </source>
</reference>
<dbReference type="EMBL" id="CVVU01000077">
    <property type="protein sequence ID" value="CRO37161.1"/>
    <property type="molecule type" value="Genomic_DNA"/>
</dbReference>
<dbReference type="Proteomes" id="UP000284767">
    <property type="component" value="Unassembled WGS sequence"/>
</dbReference>
<reference evidence="10" key="3">
    <citation type="submission" date="2017-05" db="EMBL/GenBank/DDBJ databases">
        <authorList>
            <person name="Giani T."/>
            <person name="Arena F."/>
            <person name="Pollini S."/>
            <person name="Di Pilato V."/>
            <person name="D'Andrea M.M."/>
            <person name="Henrici De Angelis L."/>
            <person name="Bassetti M."/>
            <person name="Rossolini G.M."/>
        </authorList>
    </citation>
    <scope>NUCLEOTIDE SEQUENCE [LARGE SCALE GENOMIC DNA]</scope>
    <source>
        <strain evidence="10">S567_C10_BS</strain>
    </source>
</reference>
<evidence type="ECO:0000313" key="6">
    <source>
        <dbReference type="EMBL" id="RCI71389.1"/>
    </source>
</evidence>
<reference evidence="7 12" key="7">
    <citation type="submission" date="2018-08" db="EMBL/GenBank/DDBJ databases">
        <title>Recombination of ecologically and evolutionarily significant loci maintains genetic cohesion in the Pseudomonas syringae species complex.</title>
        <authorList>
            <person name="Dillon M."/>
            <person name="Thakur S."/>
            <person name="Almeida R.N.D."/>
            <person name="Weir B.S."/>
            <person name="Guttman D.S."/>
        </authorList>
    </citation>
    <scope>NUCLEOTIDE SEQUENCE [LARGE SCALE GENOMIC DNA]</scope>
    <source>
        <strain evidence="7 12">ICMP 7846</strain>
    </source>
</reference>
<evidence type="ECO:0000313" key="12">
    <source>
        <dbReference type="Proteomes" id="UP000270834"/>
    </source>
</evidence>
<dbReference type="RefSeq" id="WP_003102243.1">
    <property type="nucleotide sequence ID" value="NZ_AP014651.1"/>
</dbReference>
<evidence type="ECO:0000313" key="10">
    <source>
        <dbReference type="Proteomes" id="UP000194857"/>
    </source>
</evidence>
<dbReference type="Proteomes" id="UP000270834">
    <property type="component" value="Unassembled WGS sequence"/>
</dbReference>
<dbReference type="PROSITE" id="PS51257">
    <property type="entry name" value="PROKAR_LIPOPROTEIN"/>
    <property type="match status" value="1"/>
</dbReference>
<reference evidence="6 11" key="6">
    <citation type="submission" date="2018-07" db="EMBL/GenBank/DDBJ databases">
        <title>Mechanisms of high-level aminoglycoside resistance among Gram-negative pathogens in Brazil.</title>
        <authorList>
            <person name="Ballaben A.S."/>
            <person name="Darini A.L.C."/>
            <person name="Doi Y."/>
        </authorList>
    </citation>
    <scope>NUCLEOTIDE SEQUENCE [LARGE SCALE GENOMIC DNA]</scope>
    <source>
        <strain evidence="6 11">B2-305</strain>
    </source>
</reference>
<proteinExistence type="predicted"/>
<evidence type="ECO:0000313" key="3">
    <source>
        <dbReference type="EMBL" id="MUI37503.1"/>
    </source>
</evidence>
<dbReference type="Proteomes" id="UP000433532">
    <property type="component" value="Unassembled WGS sequence"/>
</dbReference>
<dbReference type="EMBL" id="QORE01001438">
    <property type="protein sequence ID" value="RCI71389.1"/>
    <property type="molecule type" value="Genomic_DNA"/>
</dbReference>
<reference evidence="3 14" key="9">
    <citation type="submission" date="2019-11" db="EMBL/GenBank/DDBJ databases">
        <title>Genomes of ocular Pseudomonas aeruginosa isolates.</title>
        <authorList>
            <person name="Khan M."/>
            <person name="Rice S.A."/>
            <person name="Willcox M.D.P."/>
            <person name="Stapleton F."/>
        </authorList>
    </citation>
    <scope>NUCLEOTIDE SEQUENCE [LARGE SCALE GENOMIC DNA]</scope>
    <source>
        <strain evidence="3 14">PA221</strain>
    </source>
</reference>
<evidence type="ECO:0000313" key="2">
    <source>
        <dbReference type="EMBL" id="CRO37161.1"/>
    </source>
</evidence>
<evidence type="ECO:0000313" key="4">
    <source>
        <dbReference type="EMBL" id="MZZ12529.1"/>
    </source>
</evidence>
<comment type="caution">
    <text evidence="5">The sequence shown here is derived from an EMBL/GenBank/DDBJ whole genome shotgun (WGS) entry which is preliminary data.</text>
</comment>
<evidence type="ECO:0000313" key="8">
    <source>
        <dbReference type="EMBL" id="RPM19995.1"/>
    </source>
</evidence>
<reference evidence="9" key="1">
    <citation type="submission" date="2015-06" db="EMBL/GenBank/DDBJ databases">
        <authorList>
            <person name="Radhakrishnan Rajesh"/>
            <person name="Underwood Anthony"/>
            <person name="Al-Shahib Ali"/>
        </authorList>
    </citation>
    <scope>NUCLEOTIDE SEQUENCE [LARGE SCALE GENOMIC DNA]</scope>
    <source>
        <strain evidence="9">P19_London_7_VIM_2_05_10</strain>
    </source>
</reference>
<dbReference type="EMBL" id="NFFZ01000001">
    <property type="protein sequence ID" value="OTI66197.1"/>
    <property type="molecule type" value="Genomic_DNA"/>
</dbReference>
<dbReference type="Proteomes" id="UP000045039">
    <property type="component" value="Unassembled WGS sequence"/>
</dbReference>
<gene>
    <name evidence="7" type="ORF">ALP65_02115</name>
    <name evidence="5" type="ORF">CAZ10_02610</name>
    <name evidence="6" type="ORF">DT376_29395</name>
    <name evidence="3" type="ORF">GNQ48_21060</name>
    <name evidence="4" type="ORF">GUL26_09745</name>
    <name evidence="8" type="ORF">IPC1295_06835</name>
    <name evidence="2" type="ORF">PAERUG_P19_London_7_VIM_2_05_10_01459</name>
</gene>
<reference evidence="5" key="4">
    <citation type="submission" date="2017-05" db="EMBL/GenBank/DDBJ databases">
        <authorList>
            <person name="Song R."/>
            <person name="Chenine A.L."/>
            <person name="Ruprecht R.M."/>
        </authorList>
    </citation>
    <scope>NUCLEOTIDE SEQUENCE [LARGE SCALE GENOMIC DNA]</scope>
    <source>
        <strain evidence="5">S567_C10_BS</strain>
    </source>
</reference>
<dbReference type="EMBL" id="WXZT01000005">
    <property type="protein sequence ID" value="MZZ12529.1"/>
    <property type="molecule type" value="Genomic_DNA"/>
</dbReference>
<reference evidence="4" key="10">
    <citation type="submission" date="2020-01" db="EMBL/GenBank/DDBJ databases">
        <title>Bacteria Cultured from War Wounds Associated with the Conflict in Eastern Ukraine.</title>
        <authorList>
            <person name="Snesrud E."/>
            <person name="Galac M.R."/>
            <person name="Mc Gann P."/>
            <person name="Valentine K."/>
            <person name="Viacheslav K."/>
        </authorList>
    </citation>
    <scope>NUCLEOTIDE SEQUENCE</scope>
    <source>
        <strain evidence="4">VNMU148</strain>
    </source>
</reference>
<dbReference type="Proteomes" id="UP000253594">
    <property type="component" value="Unassembled WGS sequence"/>
</dbReference>
<name>A0A0C7D6Z0_PSEAI</name>